<evidence type="ECO:0008006" key="4">
    <source>
        <dbReference type="Google" id="ProtNLM"/>
    </source>
</evidence>
<dbReference type="InterPro" id="IPR013762">
    <property type="entry name" value="Integrase-like_cat_sf"/>
</dbReference>
<keyword evidence="1" id="KW-0233">DNA recombination</keyword>
<gene>
    <name evidence="2" type="ORF">F4561_003549</name>
</gene>
<organism evidence="2 3">
    <name type="scientific">Lipingzhangella halophila</name>
    <dbReference type="NCBI Taxonomy" id="1783352"/>
    <lineage>
        <taxon>Bacteria</taxon>
        <taxon>Bacillati</taxon>
        <taxon>Actinomycetota</taxon>
        <taxon>Actinomycetes</taxon>
        <taxon>Streptosporangiales</taxon>
        <taxon>Nocardiopsidaceae</taxon>
        <taxon>Lipingzhangella</taxon>
    </lineage>
</organism>
<dbReference type="EMBL" id="JACHJT010000001">
    <property type="protein sequence ID" value="MBB4932729.1"/>
    <property type="molecule type" value="Genomic_DNA"/>
</dbReference>
<dbReference type="AlphaFoldDB" id="A0A7W7W4D4"/>
<keyword evidence="3" id="KW-1185">Reference proteome</keyword>
<dbReference type="SUPFAM" id="SSF56349">
    <property type="entry name" value="DNA breaking-rejoining enzymes"/>
    <property type="match status" value="1"/>
</dbReference>
<protein>
    <recommendedName>
        <fullName evidence="4">Phage integrase family protein</fullName>
    </recommendedName>
</protein>
<proteinExistence type="predicted"/>
<reference evidence="2 3" key="1">
    <citation type="submission" date="2020-08" db="EMBL/GenBank/DDBJ databases">
        <title>Sequencing the genomes of 1000 actinobacteria strains.</title>
        <authorList>
            <person name="Klenk H.-P."/>
        </authorList>
    </citation>
    <scope>NUCLEOTIDE SEQUENCE [LARGE SCALE GENOMIC DNA]</scope>
    <source>
        <strain evidence="2 3">DSM 102030</strain>
    </source>
</reference>
<dbReference type="Proteomes" id="UP000523007">
    <property type="component" value="Unassembled WGS sequence"/>
</dbReference>
<dbReference type="Gene3D" id="1.10.443.10">
    <property type="entry name" value="Intergrase catalytic core"/>
    <property type="match status" value="1"/>
</dbReference>
<dbReference type="InterPro" id="IPR011010">
    <property type="entry name" value="DNA_brk_join_enz"/>
</dbReference>
<sequence length="153" mass="17368">MPGFLNALYVDLLAAVAPGRTVFTGPPGGRLRRGAFRARFWRPAWDGQPQSQEAWLRAPILPGFTFNEGRHIHRTWLADDGIPEVGRAARLGHRMPGMANVYEHVTADTKARILDVLTRRWRDSITSLDHTEQRELASFVPELTREHYRDDAA</sequence>
<evidence type="ECO:0000313" key="2">
    <source>
        <dbReference type="EMBL" id="MBB4932729.1"/>
    </source>
</evidence>
<dbReference type="GO" id="GO:0015074">
    <property type="term" value="P:DNA integration"/>
    <property type="evidence" value="ECO:0007669"/>
    <property type="project" value="InterPro"/>
</dbReference>
<evidence type="ECO:0000313" key="3">
    <source>
        <dbReference type="Proteomes" id="UP000523007"/>
    </source>
</evidence>
<dbReference type="RefSeq" id="WP_184580359.1">
    <property type="nucleotide sequence ID" value="NZ_JACHJT010000001.1"/>
</dbReference>
<evidence type="ECO:0000256" key="1">
    <source>
        <dbReference type="ARBA" id="ARBA00023172"/>
    </source>
</evidence>
<name>A0A7W7W4D4_9ACTN</name>
<dbReference type="GO" id="GO:0003677">
    <property type="term" value="F:DNA binding"/>
    <property type="evidence" value="ECO:0007669"/>
    <property type="project" value="InterPro"/>
</dbReference>
<accession>A0A7W7W4D4</accession>
<dbReference type="GO" id="GO:0006310">
    <property type="term" value="P:DNA recombination"/>
    <property type="evidence" value="ECO:0007669"/>
    <property type="project" value="UniProtKB-KW"/>
</dbReference>
<comment type="caution">
    <text evidence="2">The sequence shown here is derived from an EMBL/GenBank/DDBJ whole genome shotgun (WGS) entry which is preliminary data.</text>
</comment>